<organism evidence="11 12">
    <name type="scientific">Oceanicola granulosus (strain ATCC BAA-861 / DSM 15982 / KCTC 12143 / HTCC2516)</name>
    <dbReference type="NCBI Taxonomy" id="314256"/>
    <lineage>
        <taxon>Bacteria</taxon>
        <taxon>Pseudomonadati</taxon>
        <taxon>Pseudomonadota</taxon>
        <taxon>Alphaproteobacteria</taxon>
        <taxon>Rhodobacterales</taxon>
        <taxon>Roseobacteraceae</taxon>
        <taxon>Oceanicola</taxon>
    </lineage>
</organism>
<dbReference type="GO" id="GO:0016020">
    <property type="term" value="C:membrane"/>
    <property type="evidence" value="ECO:0007669"/>
    <property type="project" value="UniProtKB-SubCell"/>
</dbReference>
<evidence type="ECO:0000256" key="4">
    <source>
        <dbReference type="ARBA" id="ARBA00022692"/>
    </source>
</evidence>
<evidence type="ECO:0000313" key="12">
    <source>
        <dbReference type="Proteomes" id="UP000003635"/>
    </source>
</evidence>
<feature type="region of interest" description="Disordered" evidence="7">
    <location>
        <begin position="591"/>
        <end position="616"/>
    </location>
</feature>
<proteinExistence type="predicted"/>
<dbReference type="PANTHER" id="PTHR43867:SF2">
    <property type="entry name" value="CELLULOSE SYNTHASE CATALYTIC SUBUNIT A [UDP-FORMING]"/>
    <property type="match status" value="1"/>
</dbReference>
<feature type="compositionally biased region" description="Basic residues" evidence="7">
    <location>
        <begin position="606"/>
        <end position="616"/>
    </location>
</feature>
<sequence>MQAIAATGAAAAHVLRQTQRDIRRHDGRFADAVHVRHDIGLGEIAQAEAALHGTRVVDPVRAPCDPRLVARLGPEVCLRERLLPWRRLGGCTLVLSARPEEFARHQPRLERLFGPVRLAVARQDRLIEALLRRAAPALVERAESRTAASESCRTWRPRRAAALTALTALAAAGAAALAPGALLLGTVALATLLVLLTTLLKLAAFAASCRPAADEPSVMPMSLPVVTLLVPLLREREIAGHLVHRLERLDYPRDLLDVCLVLEADDTTTRDTLARTSLPRWMRTITVPRGTLRTKPRALNYALDFARGSIIGVYDAEDAPAPDQVAKVVARFARRGPEVACLQGALDFYNVRTNWLTRCFALDYAAWFRSVLPGLSRLGLVVPLGGTTLFFRRHALEALGGWDAHNVTEDADLGLRLARHGYRVELIDSVTEEEANGRALPWVRQRSRWLKGYAMTYAVHMRAPLTLWRQLGAARFLSVQVLFLGTVAQFVLAPVLWSLWALALGVGHPVAAMVPPALALLIGGLFVASEAVNLLIAVVSARRAGKGWLAPWAPTLMLYFPLATLAVYKALAEMAVRPFYWDKTAHGVLTDPAPPAAARAGPTPRPPRRARRASAA</sequence>
<dbReference type="Pfam" id="PF13632">
    <property type="entry name" value="Glyco_trans_2_3"/>
    <property type="match status" value="1"/>
</dbReference>
<dbReference type="AlphaFoldDB" id="Q2CBG5"/>
<feature type="transmembrane region" description="Helical" evidence="8">
    <location>
        <begin position="517"/>
        <end position="539"/>
    </location>
</feature>
<gene>
    <name evidence="11" type="ORF">OG2516_07345</name>
</gene>
<evidence type="ECO:0000256" key="6">
    <source>
        <dbReference type="ARBA" id="ARBA00023136"/>
    </source>
</evidence>
<feature type="transmembrane region" description="Helical" evidence="8">
    <location>
        <begin position="160"/>
        <end position="181"/>
    </location>
</feature>
<dbReference type="SUPFAM" id="SSF53448">
    <property type="entry name" value="Nucleotide-diphospho-sugar transferases"/>
    <property type="match status" value="1"/>
</dbReference>
<dbReference type="eggNOG" id="COG1215">
    <property type="taxonomic scope" value="Bacteria"/>
</dbReference>
<keyword evidence="2" id="KW-0328">Glycosyltransferase</keyword>
<dbReference type="PANTHER" id="PTHR43867">
    <property type="entry name" value="CELLULOSE SYNTHASE CATALYTIC SUBUNIT A [UDP-FORMING]"/>
    <property type="match status" value="1"/>
</dbReference>
<evidence type="ECO:0000256" key="3">
    <source>
        <dbReference type="ARBA" id="ARBA00022679"/>
    </source>
</evidence>
<dbReference type="EMBL" id="AAOT01000039">
    <property type="protein sequence ID" value="EAR49998.1"/>
    <property type="molecule type" value="Genomic_DNA"/>
</dbReference>
<dbReference type="Gene3D" id="3.90.550.10">
    <property type="entry name" value="Spore Coat Polysaccharide Biosynthesis Protein SpsA, Chain A"/>
    <property type="match status" value="1"/>
</dbReference>
<dbReference type="InterPro" id="IPR001173">
    <property type="entry name" value="Glyco_trans_2-like"/>
</dbReference>
<dbReference type="Pfam" id="PF05157">
    <property type="entry name" value="MshEN"/>
    <property type="match status" value="1"/>
</dbReference>
<evidence type="ECO:0000259" key="9">
    <source>
        <dbReference type="Pfam" id="PF05157"/>
    </source>
</evidence>
<dbReference type="STRING" id="314256.OG2516_07345"/>
<dbReference type="Proteomes" id="UP000003635">
    <property type="component" value="Unassembled WGS sequence"/>
</dbReference>
<evidence type="ECO:0000313" key="11">
    <source>
        <dbReference type="EMBL" id="EAR49998.1"/>
    </source>
</evidence>
<evidence type="ECO:0000256" key="7">
    <source>
        <dbReference type="SAM" id="MobiDB-lite"/>
    </source>
</evidence>
<dbReference type="GO" id="GO:0016757">
    <property type="term" value="F:glycosyltransferase activity"/>
    <property type="evidence" value="ECO:0007669"/>
    <property type="project" value="UniProtKB-KW"/>
</dbReference>
<protein>
    <submittedName>
        <fullName evidence="11">Glycosyl transferase, family 2</fullName>
    </submittedName>
</protein>
<feature type="transmembrane region" description="Helical" evidence="8">
    <location>
        <begin position="551"/>
        <end position="571"/>
    </location>
</feature>
<keyword evidence="6 8" id="KW-0472">Membrane</keyword>
<keyword evidence="5 8" id="KW-1133">Transmembrane helix</keyword>
<evidence type="ECO:0000256" key="2">
    <source>
        <dbReference type="ARBA" id="ARBA00022676"/>
    </source>
</evidence>
<comment type="caution">
    <text evidence="11">The sequence shown here is derived from an EMBL/GenBank/DDBJ whole genome shotgun (WGS) entry which is preliminary data.</text>
</comment>
<accession>Q2CBG5</accession>
<dbReference type="InterPro" id="IPR050321">
    <property type="entry name" value="Glycosyltr_2/OpgH_subfam"/>
</dbReference>
<dbReference type="SUPFAM" id="SSF160246">
    <property type="entry name" value="EspE N-terminal domain-like"/>
    <property type="match status" value="1"/>
</dbReference>
<feature type="transmembrane region" description="Helical" evidence="8">
    <location>
        <begin position="187"/>
        <end position="207"/>
    </location>
</feature>
<feature type="domain" description="Type II secretion system protein GspE N-terminal" evidence="9">
    <location>
        <begin position="53"/>
        <end position="132"/>
    </location>
</feature>
<reference evidence="11 12" key="1">
    <citation type="journal article" date="2010" name="J. Bacteriol.">
        <title>Genome sequences of Oceanicola granulosus HTCC2516(T) and Oceanicola batsensis HTCC2597(TDelta).</title>
        <authorList>
            <person name="Thrash J.C."/>
            <person name="Cho J.C."/>
            <person name="Vergin K.L."/>
            <person name="Giovannoni S.J."/>
        </authorList>
    </citation>
    <scope>NUCLEOTIDE SEQUENCE [LARGE SCALE GENOMIC DNA]</scope>
    <source>
        <strain evidence="12">ATCC BAA-861 / DSM 15982 / KCTC 12143 / HTCC2516</strain>
    </source>
</reference>
<dbReference type="InterPro" id="IPR029044">
    <property type="entry name" value="Nucleotide-diphossugar_trans"/>
</dbReference>
<keyword evidence="3 11" id="KW-0808">Transferase</keyword>
<keyword evidence="12" id="KW-1185">Reference proteome</keyword>
<dbReference type="HOGENOM" id="CLU_020629_0_0_5"/>
<name>Q2CBG5_OCEGH</name>
<evidence type="ECO:0000259" key="10">
    <source>
        <dbReference type="Pfam" id="PF13632"/>
    </source>
</evidence>
<dbReference type="InterPro" id="IPR007831">
    <property type="entry name" value="T2SS_GspE_N"/>
</dbReference>
<comment type="subcellular location">
    <subcellularLocation>
        <location evidence="1">Membrane</location>
        <topology evidence="1">Multi-pass membrane protein</topology>
    </subcellularLocation>
</comment>
<feature type="domain" description="Glycosyltransferase 2-like" evidence="10">
    <location>
        <begin position="311"/>
        <end position="503"/>
    </location>
</feature>
<evidence type="ECO:0000256" key="1">
    <source>
        <dbReference type="ARBA" id="ARBA00004141"/>
    </source>
</evidence>
<feature type="transmembrane region" description="Helical" evidence="8">
    <location>
        <begin position="476"/>
        <end position="497"/>
    </location>
</feature>
<keyword evidence="4 8" id="KW-0812">Transmembrane</keyword>
<evidence type="ECO:0000256" key="5">
    <source>
        <dbReference type="ARBA" id="ARBA00022989"/>
    </source>
</evidence>
<dbReference type="InterPro" id="IPR037257">
    <property type="entry name" value="T2SS_E_N_sf"/>
</dbReference>
<evidence type="ECO:0000256" key="8">
    <source>
        <dbReference type="SAM" id="Phobius"/>
    </source>
</evidence>